<name>A0A8S1ASB0_ARCPL</name>
<keyword evidence="2" id="KW-1185">Reference proteome</keyword>
<accession>A0A8S1ASB0</accession>
<organism evidence="1 2">
    <name type="scientific">Arctia plantaginis</name>
    <name type="common">Wood tiger moth</name>
    <name type="synonym">Phalaena plantaginis</name>
    <dbReference type="NCBI Taxonomy" id="874455"/>
    <lineage>
        <taxon>Eukaryota</taxon>
        <taxon>Metazoa</taxon>
        <taxon>Ecdysozoa</taxon>
        <taxon>Arthropoda</taxon>
        <taxon>Hexapoda</taxon>
        <taxon>Insecta</taxon>
        <taxon>Pterygota</taxon>
        <taxon>Neoptera</taxon>
        <taxon>Endopterygota</taxon>
        <taxon>Lepidoptera</taxon>
        <taxon>Glossata</taxon>
        <taxon>Ditrysia</taxon>
        <taxon>Noctuoidea</taxon>
        <taxon>Erebidae</taxon>
        <taxon>Arctiinae</taxon>
        <taxon>Arctia</taxon>
    </lineage>
</organism>
<protein>
    <submittedName>
        <fullName evidence="1">Uncharacterized protein</fullName>
    </submittedName>
</protein>
<evidence type="ECO:0000313" key="2">
    <source>
        <dbReference type="Proteomes" id="UP000494106"/>
    </source>
</evidence>
<reference evidence="1 2" key="1">
    <citation type="submission" date="2020-04" db="EMBL/GenBank/DDBJ databases">
        <authorList>
            <person name="Wallbank WR R."/>
            <person name="Pardo Diaz C."/>
            <person name="Kozak K."/>
            <person name="Martin S."/>
            <person name="Jiggins C."/>
            <person name="Moest M."/>
            <person name="Warren A I."/>
            <person name="Byers J.R.P. K."/>
            <person name="Montejo-Kovacevich G."/>
            <person name="Yen C E."/>
        </authorList>
    </citation>
    <scope>NUCLEOTIDE SEQUENCE [LARGE SCALE GENOMIC DNA]</scope>
</reference>
<gene>
    <name evidence="1" type="ORF">APLA_LOCUS11387</name>
</gene>
<dbReference type="OrthoDB" id="425681at2759"/>
<evidence type="ECO:0000313" key="1">
    <source>
        <dbReference type="EMBL" id="CAB3247712.1"/>
    </source>
</evidence>
<sequence>MWCWRRLLNISCIAFRTNNFILKELHVRNRLPSIVQLRILKFFGHISKKQDSMEKLVVGGRVKGTRPRGRSPNRWIDLIKATTESTEVQCVRNAQSRQKWRDVARRAAALKLSATLPINSHDHSGKRVRLIIII</sequence>
<proteinExistence type="predicted"/>
<dbReference type="AlphaFoldDB" id="A0A8S1ASB0"/>
<comment type="caution">
    <text evidence="1">The sequence shown here is derived from an EMBL/GenBank/DDBJ whole genome shotgun (WGS) entry which is preliminary data.</text>
</comment>
<dbReference type="Proteomes" id="UP000494106">
    <property type="component" value="Unassembled WGS sequence"/>
</dbReference>
<dbReference type="EMBL" id="CADEBC010000531">
    <property type="protein sequence ID" value="CAB3247712.1"/>
    <property type="molecule type" value="Genomic_DNA"/>
</dbReference>